<name>A0ABU3T184_9ALTE</name>
<sequence>MSLLSSAPIVIPSKKPNFQGVIASSIGRSPVLELLLPQLCADQQRPAKARQQLKNIDSYMLAETLLLLNKVETLCHQFSLSNGQNFKIALKQNSLSVSGNFADSEKLLKLIDQDSWFCGSLAWLCPNYLGLAHSQELVGFSHVYANNKQQASHQFSHFQQANQGLTCYLDGQVLEGQLTVNWYVESPVVRYYLRG</sequence>
<keyword evidence="2" id="KW-1185">Reference proteome</keyword>
<evidence type="ECO:0000313" key="1">
    <source>
        <dbReference type="EMBL" id="MDU0356031.1"/>
    </source>
</evidence>
<accession>A0ABU3T184</accession>
<gene>
    <name evidence="1" type="ORF">RS130_20975</name>
</gene>
<organism evidence="1 2">
    <name type="scientific">Paraglaciecola aquimarina</name>
    <dbReference type="NCBI Taxonomy" id="1235557"/>
    <lineage>
        <taxon>Bacteria</taxon>
        <taxon>Pseudomonadati</taxon>
        <taxon>Pseudomonadota</taxon>
        <taxon>Gammaproteobacteria</taxon>
        <taxon>Alteromonadales</taxon>
        <taxon>Alteromonadaceae</taxon>
        <taxon>Paraglaciecola</taxon>
    </lineage>
</organism>
<protein>
    <submittedName>
        <fullName evidence="1">Uncharacterized protein</fullName>
    </submittedName>
</protein>
<dbReference type="RefSeq" id="WP_316027540.1">
    <property type="nucleotide sequence ID" value="NZ_JAWDIO010000002.1"/>
</dbReference>
<evidence type="ECO:0000313" key="2">
    <source>
        <dbReference type="Proteomes" id="UP001247805"/>
    </source>
</evidence>
<reference evidence="1 2" key="1">
    <citation type="submission" date="2023-10" db="EMBL/GenBank/DDBJ databases">
        <title>Glaciecola aquimarina strain GGW-M5 nov., isolated from a coastal seawater.</title>
        <authorList>
            <person name="Bayburt H."/>
            <person name="Kim J.M."/>
            <person name="Choi B.J."/>
            <person name="Jeon C.O."/>
        </authorList>
    </citation>
    <scope>NUCLEOTIDE SEQUENCE [LARGE SCALE GENOMIC DNA]</scope>
    <source>
        <strain evidence="1 2">KCTC 32108</strain>
    </source>
</reference>
<dbReference type="Proteomes" id="UP001247805">
    <property type="component" value="Unassembled WGS sequence"/>
</dbReference>
<comment type="caution">
    <text evidence="1">The sequence shown here is derived from an EMBL/GenBank/DDBJ whole genome shotgun (WGS) entry which is preliminary data.</text>
</comment>
<proteinExistence type="predicted"/>
<dbReference type="EMBL" id="JAWDIO010000002">
    <property type="protein sequence ID" value="MDU0356031.1"/>
    <property type="molecule type" value="Genomic_DNA"/>
</dbReference>